<dbReference type="PANTHER" id="PTHR34719">
    <property type="entry name" value="NICKEL-RESPONSIVE REGULATOR"/>
    <property type="match status" value="1"/>
</dbReference>
<comment type="cofactor">
    <cofactor evidence="7">
        <name>Ni(2+)</name>
        <dbReference type="ChEBI" id="CHEBI:49786"/>
    </cofactor>
    <text evidence="7">Binds 1 nickel ion per subunit.</text>
</comment>
<protein>
    <recommendedName>
        <fullName evidence="7">Putative nickel-responsive regulator</fullName>
    </recommendedName>
</protein>
<organism evidence="10">
    <name type="scientific">Eiseniibacteriota bacterium</name>
    <dbReference type="NCBI Taxonomy" id="2212470"/>
    <lineage>
        <taxon>Bacteria</taxon>
        <taxon>Candidatus Eiseniibacteriota</taxon>
    </lineage>
</organism>
<dbReference type="InterPro" id="IPR050192">
    <property type="entry name" value="CopG/NikR_regulator"/>
</dbReference>
<gene>
    <name evidence="10" type="primary">nikR</name>
    <name evidence="10" type="ORF">ENO08_01880</name>
</gene>
<dbReference type="PANTHER" id="PTHR34719:SF2">
    <property type="entry name" value="NICKEL-RESPONSIVE REGULATOR"/>
    <property type="match status" value="1"/>
</dbReference>
<dbReference type="InterPro" id="IPR002145">
    <property type="entry name" value="CopG"/>
</dbReference>
<dbReference type="HAMAP" id="MF_00476">
    <property type="entry name" value="NikR"/>
    <property type="match status" value="1"/>
</dbReference>
<dbReference type="Gene3D" id="3.30.70.1150">
    <property type="entry name" value="ACT-like. Chain A, domain 2"/>
    <property type="match status" value="1"/>
</dbReference>
<evidence type="ECO:0000256" key="5">
    <source>
        <dbReference type="ARBA" id="ARBA00023125"/>
    </source>
</evidence>
<feature type="binding site" evidence="7">
    <location>
        <position position="91"/>
    </location>
    <ligand>
        <name>Ni(2+)</name>
        <dbReference type="ChEBI" id="CHEBI:49786"/>
    </ligand>
</feature>
<feature type="binding site" evidence="7">
    <location>
        <position position="97"/>
    </location>
    <ligand>
        <name>Ni(2+)</name>
        <dbReference type="ChEBI" id="CHEBI:49786"/>
    </ligand>
</feature>
<keyword evidence="3 7" id="KW-0479">Metal-binding</keyword>
<dbReference type="SUPFAM" id="SSF47598">
    <property type="entry name" value="Ribbon-helix-helix"/>
    <property type="match status" value="1"/>
</dbReference>
<dbReference type="NCBIfam" id="NF001884">
    <property type="entry name" value="PRK00630.1"/>
    <property type="match status" value="1"/>
</dbReference>
<dbReference type="InterPro" id="IPR010985">
    <property type="entry name" value="Ribbon_hlx_hlx"/>
</dbReference>
<name>A0A7V2ATY7_UNCEI</name>
<dbReference type="GO" id="GO:0003677">
    <property type="term" value="F:DNA binding"/>
    <property type="evidence" value="ECO:0007669"/>
    <property type="project" value="UniProtKB-KW"/>
</dbReference>
<dbReference type="GO" id="GO:0016151">
    <property type="term" value="F:nickel cation binding"/>
    <property type="evidence" value="ECO:0007669"/>
    <property type="project" value="UniProtKB-UniRule"/>
</dbReference>
<dbReference type="InterPro" id="IPR027271">
    <property type="entry name" value="Acetolactate_synth/TF_NikR_C"/>
</dbReference>
<evidence type="ECO:0000256" key="2">
    <source>
        <dbReference type="ARBA" id="ARBA00022596"/>
    </source>
</evidence>
<keyword evidence="4 7" id="KW-0805">Transcription regulation</keyword>
<proteinExistence type="inferred from homology"/>
<evidence type="ECO:0000256" key="1">
    <source>
        <dbReference type="ARBA" id="ARBA00008478"/>
    </source>
</evidence>
<sequence>MKTTRFGVSMDGELLGKLDSIVERRRYPNRSEAIRDLVRAALVEDEWSASSGEVIGVLVIVFDHHQRELSSRLLEKEHGRVGEMLATLHLHLDHDNCLEAKVIRGKPDEVQSIADELMTMKGVKFGRLIPATAGRELR</sequence>
<dbReference type="AlphaFoldDB" id="A0A7V2ATY7"/>
<dbReference type="GO" id="GO:0003700">
    <property type="term" value="F:DNA-binding transcription factor activity"/>
    <property type="evidence" value="ECO:0007669"/>
    <property type="project" value="UniProtKB-UniRule"/>
</dbReference>
<comment type="caution">
    <text evidence="10">The sequence shown here is derived from an EMBL/GenBank/DDBJ whole genome shotgun (WGS) entry which is preliminary data.</text>
</comment>
<evidence type="ECO:0000256" key="3">
    <source>
        <dbReference type="ARBA" id="ARBA00022723"/>
    </source>
</evidence>
<dbReference type="InterPro" id="IPR014864">
    <property type="entry name" value="TF_NikR_Ni-bd_C"/>
</dbReference>
<keyword evidence="6 7" id="KW-0804">Transcription</keyword>
<dbReference type="GO" id="GO:0010045">
    <property type="term" value="P:response to nickel cation"/>
    <property type="evidence" value="ECO:0007669"/>
    <property type="project" value="InterPro"/>
</dbReference>
<dbReference type="InterPro" id="IPR013321">
    <property type="entry name" value="Arc_rbn_hlx_hlx"/>
</dbReference>
<comment type="function">
    <text evidence="7">Transcriptional regulator.</text>
</comment>
<feature type="binding site" evidence="7">
    <location>
        <position position="78"/>
    </location>
    <ligand>
        <name>Ni(2+)</name>
        <dbReference type="ChEBI" id="CHEBI:49786"/>
    </ligand>
</feature>
<feature type="domain" description="Ribbon-helix-helix protein CopG" evidence="8">
    <location>
        <begin position="5"/>
        <end position="43"/>
    </location>
</feature>
<evidence type="ECO:0000259" key="8">
    <source>
        <dbReference type="Pfam" id="PF01402"/>
    </source>
</evidence>
<evidence type="ECO:0000256" key="4">
    <source>
        <dbReference type="ARBA" id="ARBA00023015"/>
    </source>
</evidence>
<evidence type="ECO:0000256" key="7">
    <source>
        <dbReference type="HAMAP-Rule" id="MF_00476"/>
    </source>
</evidence>
<dbReference type="SUPFAM" id="SSF55021">
    <property type="entry name" value="ACT-like"/>
    <property type="match status" value="1"/>
</dbReference>
<evidence type="ECO:0000313" key="10">
    <source>
        <dbReference type="EMBL" id="HER43191.1"/>
    </source>
</evidence>
<dbReference type="NCBIfam" id="NF002169">
    <property type="entry name" value="PRK01002.1"/>
    <property type="match status" value="1"/>
</dbReference>
<dbReference type="Gene3D" id="1.10.1220.10">
    <property type="entry name" value="Met repressor-like"/>
    <property type="match status" value="1"/>
</dbReference>
<keyword evidence="2 7" id="KW-0533">Nickel</keyword>
<feature type="domain" description="Transcription factor NikR nickel binding C-terminal" evidence="9">
    <location>
        <begin position="55"/>
        <end position="128"/>
    </location>
</feature>
<evidence type="ECO:0000256" key="6">
    <source>
        <dbReference type="ARBA" id="ARBA00023163"/>
    </source>
</evidence>
<dbReference type="InterPro" id="IPR022988">
    <property type="entry name" value="Ni_resp_reg_NikR"/>
</dbReference>
<evidence type="ECO:0000259" key="9">
    <source>
        <dbReference type="Pfam" id="PF08753"/>
    </source>
</evidence>
<dbReference type="Pfam" id="PF01402">
    <property type="entry name" value="RHH_1"/>
    <property type="match status" value="1"/>
</dbReference>
<dbReference type="InterPro" id="IPR045865">
    <property type="entry name" value="ACT-like_dom_sf"/>
</dbReference>
<feature type="binding site" evidence="7">
    <location>
        <position position="89"/>
    </location>
    <ligand>
        <name>Ni(2+)</name>
        <dbReference type="ChEBI" id="CHEBI:49786"/>
    </ligand>
</feature>
<dbReference type="Pfam" id="PF08753">
    <property type="entry name" value="NikR_C"/>
    <property type="match status" value="1"/>
</dbReference>
<dbReference type="CDD" id="cd22231">
    <property type="entry name" value="RHH_NikR_HicB-like"/>
    <property type="match status" value="1"/>
</dbReference>
<dbReference type="EMBL" id="DSEC01000134">
    <property type="protein sequence ID" value="HER43191.1"/>
    <property type="molecule type" value="Genomic_DNA"/>
</dbReference>
<accession>A0A7V2ATY7</accession>
<dbReference type="Proteomes" id="UP000886069">
    <property type="component" value="Unassembled WGS sequence"/>
</dbReference>
<keyword evidence="5 7" id="KW-0238">DNA-binding</keyword>
<dbReference type="NCBIfam" id="NF003381">
    <property type="entry name" value="PRK04460.1"/>
    <property type="match status" value="1"/>
</dbReference>
<dbReference type="NCBIfam" id="NF002815">
    <property type="entry name" value="PRK02967.1"/>
    <property type="match status" value="1"/>
</dbReference>
<comment type="similarity">
    <text evidence="1 7">Belongs to the transcriptional regulatory CopG/NikR family.</text>
</comment>
<reference evidence="10" key="1">
    <citation type="journal article" date="2020" name="mSystems">
        <title>Genome- and Community-Level Interaction Insights into Carbon Utilization and Element Cycling Functions of Hydrothermarchaeota in Hydrothermal Sediment.</title>
        <authorList>
            <person name="Zhou Z."/>
            <person name="Liu Y."/>
            <person name="Xu W."/>
            <person name="Pan J."/>
            <person name="Luo Z.H."/>
            <person name="Li M."/>
        </authorList>
    </citation>
    <scope>NUCLEOTIDE SEQUENCE [LARGE SCALE GENOMIC DNA]</scope>
    <source>
        <strain evidence="10">SpSt-1233</strain>
    </source>
</reference>